<evidence type="ECO:0000313" key="3">
    <source>
        <dbReference type="EMBL" id="QHD56318.1"/>
    </source>
</evidence>
<dbReference type="EMBL" id="MN311457">
    <property type="protein sequence ID" value="QHD56336.1"/>
    <property type="molecule type" value="Genomic_DNA"/>
</dbReference>
<dbReference type="EMBL" id="MN311467">
    <property type="protein sequence ID" value="QHD56396.1"/>
    <property type="molecule type" value="Genomic_DNA"/>
</dbReference>
<evidence type="ECO:0000313" key="5">
    <source>
        <dbReference type="EMBL" id="QHD56336.1"/>
    </source>
</evidence>
<protein>
    <submittedName>
        <fullName evidence="2">Putative ORF-X</fullName>
    </submittedName>
</protein>
<name>A0A6B9PC18_9POLY</name>
<evidence type="ECO:0000313" key="6">
    <source>
        <dbReference type="EMBL" id="QHD56384.1"/>
    </source>
</evidence>
<evidence type="ECO:0000313" key="11">
    <source>
        <dbReference type="EMBL" id="QHD56414.1"/>
    </source>
</evidence>
<accession>A0A6B9PC18</accession>
<dbReference type="EMBL" id="MN311470">
    <property type="protein sequence ID" value="QHD56414.1"/>
    <property type="molecule type" value="Genomic_DNA"/>
</dbReference>
<dbReference type="EMBL" id="MN311473">
    <property type="protein sequence ID" value="QHD56432.1"/>
    <property type="molecule type" value="Genomic_DNA"/>
</dbReference>
<evidence type="ECO:0000313" key="12">
    <source>
        <dbReference type="EMBL" id="QHD56426.1"/>
    </source>
</evidence>
<feature type="compositionally biased region" description="Low complexity" evidence="1">
    <location>
        <begin position="67"/>
        <end position="88"/>
    </location>
</feature>
<evidence type="ECO:0000313" key="8">
    <source>
        <dbReference type="EMBL" id="QHD56396.1"/>
    </source>
</evidence>
<evidence type="ECO:0000313" key="9">
    <source>
        <dbReference type="EMBL" id="QHD56402.1"/>
    </source>
</evidence>
<dbReference type="EMBL" id="MN311469">
    <property type="protein sequence ID" value="QHD56408.1"/>
    <property type="molecule type" value="Genomic_DNA"/>
</dbReference>
<dbReference type="EMBL" id="MN311468">
    <property type="protein sequence ID" value="QHD56402.1"/>
    <property type="molecule type" value="Genomic_DNA"/>
</dbReference>
<reference evidence="2" key="1">
    <citation type="submission" date="2019-08" db="EMBL/GenBank/DDBJ databases">
        <authorList>
            <person name="Kaszab E."/>
            <person name="Banyai K."/>
            <person name="Feher E."/>
        </authorList>
    </citation>
    <scope>NUCLEOTIDE SEQUENCE</scope>
    <source>
        <strain evidence="6">14451</strain>
        <strain evidence="7">16005</strain>
        <strain evidence="8">16006</strain>
        <strain evidence="9">20158</strain>
        <strain evidence="10">20962</strain>
        <strain evidence="11">23900</strain>
        <strain evidence="12">24135</strain>
        <strain evidence="2">2983</strain>
        <strain evidence="13">37233</strain>
        <strain evidence="3">3814</strain>
        <strain evidence="4">5348</strain>
        <strain evidence="5">6345</strain>
    </source>
</reference>
<proteinExistence type="predicted"/>
<sequence>MSEATRKPMDSEGPRAASAAAAPRTEDSEGPPSAAGGSVGDIPAPVPASPAPEEASGVPPVPEKAGPDGAAAPHATAGPAGTSSTAAEVTEDPPESTPSPERDGVSPKEPLTQPSTGSSSTDLSPPDSPHASDDDMDTSPYYEGSCTCTFSLKVCCNICSGCNEFLNSD</sequence>
<evidence type="ECO:0000313" key="2">
    <source>
        <dbReference type="EMBL" id="QHD56312.1"/>
    </source>
</evidence>
<evidence type="ECO:0000256" key="1">
    <source>
        <dbReference type="SAM" id="MobiDB-lite"/>
    </source>
</evidence>
<dbReference type="EMBL" id="MN311472">
    <property type="protein sequence ID" value="QHD56426.1"/>
    <property type="molecule type" value="Genomic_DNA"/>
</dbReference>
<evidence type="ECO:0000313" key="4">
    <source>
        <dbReference type="EMBL" id="QHD56330.1"/>
    </source>
</evidence>
<dbReference type="EMBL" id="MN311465">
    <property type="protein sequence ID" value="QHD56384.1"/>
    <property type="molecule type" value="Genomic_DNA"/>
</dbReference>
<dbReference type="EMBL" id="MN311466">
    <property type="protein sequence ID" value="QHD56390.1"/>
    <property type="molecule type" value="Genomic_DNA"/>
</dbReference>
<feature type="compositionally biased region" description="Basic and acidic residues" evidence="1">
    <location>
        <begin position="1"/>
        <end position="13"/>
    </location>
</feature>
<dbReference type="EMBL" id="MN311454">
    <property type="protein sequence ID" value="QHD56318.1"/>
    <property type="molecule type" value="Genomic_DNA"/>
</dbReference>
<dbReference type="EMBL" id="MN311453">
    <property type="protein sequence ID" value="QHD56312.1"/>
    <property type="molecule type" value="Genomic_DNA"/>
</dbReference>
<feature type="compositionally biased region" description="Low complexity" evidence="1">
    <location>
        <begin position="114"/>
        <end position="125"/>
    </location>
</feature>
<evidence type="ECO:0000313" key="13">
    <source>
        <dbReference type="EMBL" id="QHD56432.1"/>
    </source>
</evidence>
<evidence type="ECO:0000313" key="7">
    <source>
        <dbReference type="EMBL" id="QHD56390.1"/>
    </source>
</evidence>
<organism evidence="2">
    <name type="scientific">Gammapolyomavirus anseris</name>
    <dbReference type="NCBI Taxonomy" id="1891746"/>
    <lineage>
        <taxon>Viruses</taxon>
        <taxon>Monodnaviria</taxon>
        <taxon>Shotokuvirae</taxon>
        <taxon>Cossaviricota</taxon>
        <taxon>Papovaviricetes</taxon>
        <taxon>Sepolyvirales</taxon>
        <taxon>Polyomaviridae</taxon>
        <taxon>Gammapolyomavirus</taxon>
    </lineage>
</organism>
<dbReference type="EMBL" id="MN311456">
    <property type="protein sequence ID" value="QHD56330.1"/>
    <property type="molecule type" value="Genomic_DNA"/>
</dbReference>
<feature type="region of interest" description="Disordered" evidence="1">
    <location>
        <begin position="1"/>
        <end position="140"/>
    </location>
</feature>
<evidence type="ECO:0000313" key="10">
    <source>
        <dbReference type="EMBL" id="QHD56408.1"/>
    </source>
</evidence>